<protein>
    <submittedName>
        <fullName evidence="3">CRISPR-associated autoregulator DevR family protein</fullName>
    </submittedName>
</protein>
<dbReference type="RefSeq" id="WP_039314886.1">
    <property type="nucleotide sequence ID" value="NZ_CP006905.1"/>
</dbReference>
<dbReference type="GO" id="GO:0051607">
    <property type="term" value="P:defense response to virus"/>
    <property type="evidence" value="ECO:0007669"/>
    <property type="project" value="UniProtKB-KW"/>
</dbReference>
<evidence type="ECO:0000256" key="1">
    <source>
        <dbReference type="ARBA" id="ARBA00023118"/>
    </source>
</evidence>
<accession>A0A0A7FVA0</accession>
<dbReference type="Proteomes" id="UP000030635">
    <property type="component" value="Chromosome"/>
</dbReference>
<dbReference type="Pfam" id="PF01905">
    <property type="entry name" value="DevR"/>
    <property type="match status" value="1"/>
</dbReference>
<dbReference type="AlphaFoldDB" id="A0A0A7FVA0"/>
<evidence type="ECO:0000313" key="3">
    <source>
        <dbReference type="EMBL" id="AIY83552.1"/>
    </source>
</evidence>
<reference evidence="3 4" key="1">
    <citation type="journal article" date="2015" name="Infect. Genet. Evol.">
        <title>Genomic sequences of six botulinum neurotoxin-producing strains representing three clostridial species illustrate the mobility and diversity of botulinum neurotoxin genes.</title>
        <authorList>
            <person name="Smith T.J."/>
            <person name="Hill K.K."/>
            <person name="Xie G."/>
            <person name="Foley B.T."/>
            <person name="Williamson C.H."/>
            <person name="Foster J.T."/>
            <person name="Johnson S.L."/>
            <person name="Chertkov O."/>
            <person name="Teshima H."/>
            <person name="Gibbons H.S."/>
            <person name="Johnsky L.A."/>
            <person name="Karavis M.A."/>
            <person name="Smith L.A."/>
        </authorList>
    </citation>
    <scope>NUCLEOTIDE SEQUENCE [LARGE SCALE GENOMIC DNA]</scope>
    <source>
        <strain evidence="3">Sullivan</strain>
    </source>
</reference>
<organism evidence="3 4">
    <name type="scientific">Clostridium baratii str. Sullivan</name>
    <dbReference type="NCBI Taxonomy" id="1415775"/>
    <lineage>
        <taxon>Bacteria</taxon>
        <taxon>Bacillati</taxon>
        <taxon>Bacillota</taxon>
        <taxon>Clostridia</taxon>
        <taxon>Eubacteriales</taxon>
        <taxon>Clostridiaceae</taxon>
        <taxon>Clostridium</taxon>
    </lineage>
</organism>
<dbReference type="InterPro" id="IPR010154">
    <property type="entry name" value="CRISPR-assoc_Cas7/Cst2/DevR"/>
</dbReference>
<dbReference type="InterPro" id="IPR013414">
    <property type="entry name" value="Cas7/Cst2/DevR_sub_I-B/Tneap"/>
</dbReference>
<keyword evidence="4" id="KW-1185">Reference proteome</keyword>
<dbReference type="EMBL" id="CP006905">
    <property type="protein sequence ID" value="AIY83552.1"/>
    <property type="molecule type" value="Genomic_DNA"/>
</dbReference>
<dbReference type="eggNOG" id="COG1857">
    <property type="taxonomic scope" value="Bacteria"/>
</dbReference>
<gene>
    <name evidence="3" type="ORF">U729_2216</name>
</gene>
<keyword evidence="1" id="KW-0051">Antiviral defense</keyword>
<evidence type="ECO:0000313" key="4">
    <source>
        <dbReference type="Proteomes" id="UP000030635"/>
    </source>
</evidence>
<sequence length="293" mass="33161">MKAKGLTATFIFEAESANYGEGVGNVTSLKKLTRDGGRAYSYISRQALRYNIVEQLGCNNTKLGLDGEVVQFHPDAKIDEYPEIDMFGYMKTKKPVKTRSAVVRLSNAIALETFNSDLDFLTNKGLLDRYNETAEKKKEGGNIAQSEIHKSYYAYTVSVDLDKIGIDLNDGIEIPNDEKANRVVKLLNTLKFLYRDIKGRRENLAPIFAIGGVYDIKNPFFENRIKCCNNRLIVDSLKEAMEIDEEVKDNTKVGIIKGLFSNDEEIREKLNVVSIGEFFKGLEEEVKDYYKGE</sequence>
<comment type="function">
    <text evidence="2">CRISPR (clustered regularly interspaced short palindromic repeat) is an adaptive immune system that provides protection against mobile genetic elements (viruses, transposable elements and conjugative plasmids). CRISPR clusters contain spacers, sequences complementary to antecedent mobile elements, and target invading nucleic acids. CRISPR clusters are transcribed and processed into CRISPR RNA (crRNA).</text>
</comment>
<proteinExistence type="predicted"/>
<dbReference type="HOGENOM" id="CLU_068035_0_0_9"/>
<dbReference type="NCBIfam" id="TIGR01875">
    <property type="entry name" value="cas_MJ0381"/>
    <property type="match status" value="1"/>
</dbReference>
<evidence type="ECO:0000256" key="2">
    <source>
        <dbReference type="ARBA" id="ARBA00025626"/>
    </source>
</evidence>
<dbReference type="NCBIfam" id="TIGR02585">
    <property type="entry name" value="cas_Cst2_DevR"/>
    <property type="match status" value="1"/>
</dbReference>
<dbReference type="KEGG" id="cbv:U729_2216"/>
<dbReference type="OrthoDB" id="9781560at2"/>
<name>A0A0A7FVA0_9CLOT</name>